<dbReference type="AlphaFoldDB" id="A0A9D3UKE1"/>
<dbReference type="InterPro" id="IPR046796">
    <property type="entry name" value="Transposase_32_dom"/>
</dbReference>
<evidence type="ECO:0000313" key="2">
    <source>
        <dbReference type="EMBL" id="KAH1046748.1"/>
    </source>
</evidence>
<protein>
    <recommendedName>
        <fullName evidence="1">Putative plant transposon protein domain-containing protein</fullName>
    </recommendedName>
</protein>
<dbReference type="EMBL" id="JAIQCV010000011">
    <property type="protein sequence ID" value="KAH1046748.1"/>
    <property type="molecule type" value="Genomic_DNA"/>
</dbReference>
<accession>A0A9D3UKE1</accession>
<evidence type="ECO:0000313" key="3">
    <source>
        <dbReference type="Proteomes" id="UP000828251"/>
    </source>
</evidence>
<dbReference type="Proteomes" id="UP000828251">
    <property type="component" value="Unassembled WGS sequence"/>
</dbReference>
<name>A0A9D3UKE1_9ROSI</name>
<keyword evidence="3" id="KW-1185">Reference proteome</keyword>
<feature type="domain" description="Putative plant transposon protein" evidence="1">
    <location>
        <begin position="1"/>
        <end position="62"/>
    </location>
</feature>
<reference evidence="2 3" key="1">
    <citation type="journal article" date="2021" name="Plant Biotechnol. J.">
        <title>Multi-omics assisted identification of the key and species-specific regulatory components of drought-tolerant mechanisms in Gossypium stocksii.</title>
        <authorList>
            <person name="Yu D."/>
            <person name="Ke L."/>
            <person name="Zhang D."/>
            <person name="Wu Y."/>
            <person name="Sun Y."/>
            <person name="Mei J."/>
            <person name="Sun J."/>
            <person name="Sun Y."/>
        </authorList>
    </citation>
    <scope>NUCLEOTIDE SEQUENCE [LARGE SCALE GENOMIC DNA]</scope>
    <source>
        <strain evidence="3">cv. E1</strain>
        <tissue evidence="2">Leaf</tissue>
    </source>
</reference>
<feature type="non-terminal residue" evidence="2">
    <location>
        <position position="71"/>
    </location>
</feature>
<proteinExistence type="predicted"/>
<dbReference type="OrthoDB" id="1435274at2759"/>
<sequence>MPISHSSTISVERILLLYAIMIERSINTGKIIPKEIYDCARKKIESVYFPSLITSLSLRAKVKIKANLKGT</sequence>
<dbReference type="Pfam" id="PF20167">
    <property type="entry name" value="Transposase_32"/>
    <property type="match status" value="1"/>
</dbReference>
<evidence type="ECO:0000259" key="1">
    <source>
        <dbReference type="Pfam" id="PF20167"/>
    </source>
</evidence>
<comment type="caution">
    <text evidence="2">The sequence shown here is derived from an EMBL/GenBank/DDBJ whole genome shotgun (WGS) entry which is preliminary data.</text>
</comment>
<gene>
    <name evidence="2" type="ORF">J1N35_037532</name>
</gene>
<organism evidence="2 3">
    <name type="scientific">Gossypium stocksii</name>
    <dbReference type="NCBI Taxonomy" id="47602"/>
    <lineage>
        <taxon>Eukaryota</taxon>
        <taxon>Viridiplantae</taxon>
        <taxon>Streptophyta</taxon>
        <taxon>Embryophyta</taxon>
        <taxon>Tracheophyta</taxon>
        <taxon>Spermatophyta</taxon>
        <taxon>Magnoliopsida</taxon>
        <taxon>eudicotyledons</taxon>
        <taxon>Gunneridae</taxon>
        <taxon>Pentapetalae</taxon>
        <taxon>rosids</taxon>
        <taxon>malvids</taxon>
        <taxon>Malvales</taxon>
        <taxon>Malvaceae</taxon>
        <taxon>Malvoideae</taxon>
        <taxon>Gossypium</taxon>
    </lineage>
</organism>